<feature type="domain" description="TonB-dependent receptor plug" evidence="8">
    <location>
        <begin position="114"/>
        <end position="214"/>
    </location>
</feature>
<dbReference type="InterPro" id="IPR012910">
    <property type="entry name" value="Plug_dom"/>
</dbReference>
<keyword evidence="4" id="KW-0798">TonB box</keyword>
<evidence type="ECO:0000259" key="8">
    <source>
        <dbReference type="Pfam" id="PF07715"/>
    </source>
</evidence>
<keyword evidence="5" id="KW-0472">Membrane</keyword>
<dbReference type="Gene3D" id="2.40.170.20">
    <property type="entry name" value="TonB-dependent receptor, beta-barrel domain"/>
    <property type="match status" value="1"/>
</dbReference>
<feature type="domain" description="TonB-dependent receptor-like beta-barrel" evidence="7">
    <location>
        <begin position="427"/>
        <end position="992"/>
    </location>
</feature>
<dbReference type="Pfam" id="PF13715">
    <property type="entry name" value="CarbopepD_reg_2"/>
    <property type="match status" value="1"/>
</dbReference>
<sequence>MRIPLYTILLLALISVQANAQGLVSGVVKSASDGSTIPGATVVVKGTTTGTVTDLSGAYSVNVPGGSNTLVFSFVGMKTLEVAIDGRTKIDVSLETDVIGIDEVVVIGYASTRKQDLSVAASTIKIGDNNKGRPASLGNLIQGQMSGVKVTQSGDPTAEAAISIRGKGNKSGDAVLIVVDGVPNAPYNPADIETITVLKDAASSAIYGAHAGSGGVIIITTKQAKEGKLSVEANVWQGVQQAWRLPEVLTSEQFNMVWKDASEAAGKTVPATYDPTQFPYGNVTRTDWVDAIFRIGRMEHYDLTLRGGSKDLKALASISYDNVEGTLINTYNKKLTTRMGVEMAVNKWTTLRQNLVYDYSNGKSGIGDGHTGTIFGAMAYPRFSTVYEYDADGNKLYGGTVPRWALAEGYSVEADLRNPVAMLEKVRQNNPANRIFSNTSLEIKPIDGLSLKSDFSIELNSLRNESFQQRFLEPGRTIDQNYRTISNSLYRGWNWDNILSYSKIVNEKHYFSALAGFTMNQKNYRYNSNQVRGFAFEDEYQAIFLNGTDWTVKPIEEIWDEAYVSVLGRASYSYDDRYFITGSIRRDASSKLSPDNNSDIFPAVSASWKLSSESFMKQVTAVSFAKLRVSWGQVGNINSVRRFIYAPPYQVTSWPLFLGPDGENQGYGIFQPTIPNPDLKWERTEQTNIGIDVGFLQNRLMLTADYFFKHTKDLIEEMPISSVAGVASPPEFNIGEVENRGWEFTLNYNEKVGDVNLNFNGNIGFVKNEVISIGETEFIAHTNDVNSMKPLQSTAGQPWHSYYLIDAVGIFRSQDEINAYTWTDPETNTASLIQPNAKPGDLKFLDANNDGKINDEDRIYMGAYDMPDFIYGFNVGANWRNFSLNMFFQGVKGVMVFNGVKAMTYSGLKGWNMSTDILDSYNYDPNSEIPRLSVVEDPNGNYSKVSDFFLEKADYLRLKNLNFSYTLPKSLVTKAGLASTSNIRLYFNGENLVTFTNYSAFDPEVGNLGVDGGRFPVSRMYSFGINVSF</sequence>
<dbReference type="Gene3D" id="2.60.40.1120">
    <property type="entry name" value="Carboxypeptidase-like, regulatory domain"/>
    <property type="match status" value="1"/>
</dbReference>
<gene>
    <name evidence="9" type="primary">susC_9</name>
    <name evidence="9" type="ORF">SDC9_08713</name>
</gene>
<dbReference type="InterPro" id="IPR039426">
    <property type="entry name" value="TonB-dep_rcpt-like"/>
</dbReference>
<evidence type="ECO:0000256" key="4">
    <source>
        <dbReference type="ARBA" id="ARBA00023077"/>
    </source>
</evidence>
<keyword evidence="6" id="KW-0998">Cell outer membrane</keyword>
<evidence type="ECO:0000256" key="3">
    <source>
        <dbReference type="ARBA" id="ARBA00022692"/>
    </source>
</evidence>
<evidence type="ECO:0000256" key="2">
    <source>
        <dbReference type="ARBA" id="ARBA00022448"/>
    </source>
</evidence>
<dbReference type="Gene3D" id="2.170.130.10">
    <property type="entry name" value="TonB-dependent receptor, plug domain"/>
    <property type="match status" value="1"/>
</dbReference>
<evidence type="ECO:0000259" key="7">
    <source>
        <dbReference type="Pfam" id="PF00593"/>
    </source>
</evidence>
<proteinExistence type="predicted"/>
<keyword evidence="3" id="KW-0812">Transmembrane</keyword>
<comment type="caution">
    <text evidence="9">The sequence shown here is derived from an EMBL/GenBank/DDBJ whole genome shotgun (WGS) entry which is preliminary data.</text>
</comment>
<name>A0A644T832_9ZZZZ</name>
<evidence type="ECO:0000256" key="6">
    <source>
        <dbReference type="ARBA" id="ARBA00023237"/>
    </source>
</evidence>
<dbReference type="SUPFAM" id="SSF49464">
    <property type="entry name" value="Carboxypeptidase regulatory domain-like"/>
    <property type="match status" value="1"/>
</dbReference>
<evidence type="ECO:0000256" key="5">
    <source>
        <dbReference type="ARBA" id="ARBA00023136"/>
    </source>
</evidence>
<dbReference type="Pfam" id="PF00593">
    <property type="entry name" value="TonB_dep_Rec_b-barrel"/>
    <property type="match status" value="1"/>
</dbReference>
<dbReference type="InterPro" id="IPR023996">
    <property type="entry name" value="TonB-dep_OMP_SusC/RagA"/>
</dbReference>
<dbReference type="PROSITE" id="PS52016">
    <property type="entry name" value="TONB_DEPENDENT_REC_3"/>
    <property type="match status" value="1"/>
</dbReference>
<dbReference type="EMBL" id="VSSQ01000020">
    <property type="protein sequence ID" value="MPL63093.1"/>
    <property type="molecule type" value="Genomic_DNA"/>
</dbReference>
<organism evidence="9">
    <name type="scientific">bioreactor metagenome</name>
    <dbReference type="NCBI Taxonomy" id="1076179"/>
    <lineage>
        <taxon>unclassified sequences</taxon>
        <taxon>metagenomes</taxon>
        <taxon>ecological metagenomes</taxon>
    </lineage>
</organism>
<dbReference type="NCBIfam" id="TIGR04056">
    <property type="entry name" value="OMP_RagA_SusC"/>
    <property type="match status" value="1"/>
</dbReference>
<dbReference type="InterPro" id="IPR008969">
    <property type="entry name" value="CarboxyPept-like_regulatory"/>
</dbReference>
<comment type="subcellular location">
    <subcellularLocation>
        <location evidence="1">Cell outer membrane</location>
        <topology evidence="1">Multi-pass membrane protein</topology>
    </subcellularLocation>
</comment>
<reference evidence="9" key="1">
    <citation type="submission" date="2019-08" db="EMBL/GenBank/DDBJ databases">
        <authorList>
            <person name="Kucharzyk K."/>
            <person name="Murdoch R.W."/>
            <person name="Higgins S."/>
            <person name="Loffler F."/>
        </authorList>
    </citation>
    <scope>NUCLEOTIDE SEQUENCE</scope>
</reference>
<evidence type="ECO:0000313" key="9">
    <source>
        <dbReference type="EMBL" id="MPL63093.1"/>
    </source>
</evidence>
<evidence type="ECO:0000256" key="1">
    <source>
        <dbReference type="ARBA" id="ARBA00004571"/>
    </source>
</evidence>
<dbReference type="InterPro" id="IPR000531">
    <property type="entry name" value="Beta-barrel_TonB"/>
</dbReference>
<keyword evidence="2" id="KW-0813">Transport</keyword>
<dbReference type="AlphaFoldDB" id="A0A644T832"/>
<dbReference type="InterPro" id="IPR036942">
    <property type="entry name" value="Beta-barrel_TonB_sf"/>
</dbReference>
<dbReference type="GO" id="GO:0009279">
    <property type="term" value="C:cell outer membrane"/>
    <property type="evidence" value="ECO:0007669"/>
    <property type="project" value="UniProtKB-SubCell"/>
</dbReference>
<accession>A0A644T832</accession>
<keyword evidence="9" id="KW-0675">Receptor</keyword>
<dbReference type="Pfam" id="PF07715">
    <property type="entry name" value="Plug"/>
    <property type="match status" value="1"/>
</dbReference>
<dbReference type="SUPFAM" id="SSF56935">
    <property type="entry name" value="Porins"/>
    <property type="match status" value="1"/>
</dbReference>
<dbReference type="InterPro" id="IPR037066">
    <property type="entry name" value="Plug_dom_sf"/>
</dbReference>
<protein>
    <submittedName>
        <fullName evidence="9">TonB-dependent receptor SusC</fullName>
    </submittedName>
</protein>